<evidence type="ECO:0000313" key="3">
    <source>
        <dbReference type="Proteomes" id="UP000232221"/>
    </source>
</evidence>
<reference evidence="2 3" key="1">
    <citation type="submission" date="2017-11" db="EMBL/GenBank/DDBJ databases">
        <title>Genome sequence of Mesoplasma coleopterae BARC 779 (ATCC 49583).</title>
        <authorList>
            <person name="Lo W.-S."/>
            <person name="Kuo C.-H."/>
        </authorList>
    </citation>
    <scope>NUCLEOTIDE SEQUENCE [LARGE SCALE GENOMIC DNA]</scope>
    <source>
        <strain evidence="2 3">BARC 779</strain>
    </source>
</reference>
<dbReference type="Pfam" id="PF13673">
    <property type="entry name" value="Acetyltransf_10"/>
    <property type="match status" value="1"/>
</dbReference>
<gene>
    <name evidence="2" type="ORF">MCOLE_v1c06310</name>
</gene>
<dbReference type="InterPro" id="IPR016181">
    <property type="entry name" value="Acyl_CoA_acyltransferase"/>
</dbReference>
<sequence length="146" mass="17332">MKILFKKFDELTSKEAWEIFKNRSEVFNVEQEWLSCEIDENDLKATHLIIRNDENDLIAYLRIFEVDENNVTLGRVLTPQKFRGLGLGKILLENAVKWINENWPNKKLSISAQYRLLNFYRSFGFVEDSEIYDDEGIDHIKMVLKK</sequence>
<dbReference type="CDD" id="cd04301">
    <property type="entry name" value="NAT_SF"/>
    <property type="match status" value="1"/>
</dbReference>
<dbReference type="Proteomes" id="UP000232221">
    <property type="component" value="Chromosome"/>
</dbReference>
<dbReference type="InterPro" id="IPR000182">
    <property type="entry name" value="GNAT_dom"/>
</dbReference>
<dbReference type="OrthoDB" id="9796171at2"/>
<dbReference type="GO" id="GO:0016747">
    <property type="term" value="F:acyltransferase activity, transferring groups other than amino-acyl groups"/>
    <property type="evidence" value="ECO:0007669"/>
    <property type="project" value="InterPro"/>
</dbReference>
<name>A0A2K8P317_9MOLU</name>
<evidence type="ECO:0000259" key="1">
    <source>
        <dbReference type="PROSITE" id="PS51186"/>
    </source>
</evidence>
<organism evidence="2 3">
    <name type="scientific">Mesoplasma coleopterae</name>
    <dbReference type="NCBI Taxonomy" id="324078"/>
    <lineage>
        <taxon>Bacteria</taxon>
        <taxon>Bacillati</taxon>
        <taxon>Mycoplasmatota</taxon>
        <taxon>Mollicutes</taxon>
        <taxon>Entomoplasmatales</taxon>
        <taxon>Entomoplasmataceae</taxon>
        <taxon>Mesoplasma</taxon>
    </lineage>
</organism>
<evidence type="ECO:0000313" key="2">
    <source>
        <dbReference type="EMBL" id="ATZ21142.1"/>
    </source>
</evidence>
<protein>
    <submittedName>
        <fullName evidence="2">Acyltransferase</fullName>
    </submittedName>
</protein>
<feature type="domain" description="N-acetyltransferase" evidence="1">
    <location>
        <begin position="6"/>
        <end position="146"/>
    </location>
</feature>
<keyword evidence="2" id="KW-0808">Transferase</keyword>
<keyword evidence="2" id="KW-0012">Acyltransferase</keyword>
<dbReference type="SUPFAM" id="SSF55729">
    <property type="entry name" value="Acyl-CoA N-acyltransferases (Nat)"/>
    <property type="match status" value="1"/>
</dbReference>
<accession>A0A2K8P317</accession>
<proteinExistence type="predicted"/>
<dbReference type="AlphaFoldDB" id="A0A2K8P317"/>
<keyword evidence="3" id="KW-1185">Reference proteome</keyword>
<dbReference type="Gene3D" id="3.40.630.30">
    <property type="match status" value="1"/>
</dbReference>
<dbReference type="RefSeq" id="WP_100671412.1">
    <property type="nucleotide sequence ID" value="NZ_CP022511.1"/>
</dbReference>
<dbReference type="PROSITE" id="PS51186">
    <property type="entry name" value="GNAT"/>
    <property type="match status" value="1"/>
</dbReference>
<dbReference type="KEGG" id="mcol:MCOLE_v1c06310"/>
<dbReference type="EMBL" id="CP024968">
    <property type="protein sequence ID" value="ATZ21142.1"/>
    <property type="molecule type" value="Genomic_DNA"/>
</dbReference>